<dbReference type="AlphaFoldDB" id="A0A1X7SYC6"/>
<dbReference type="EnsemblMetazoa" id="XM_020006744.1">
    <property type="protein sequence ID" value="XP_019862303.1"/>
    <property type="gene ID" value="LOC109590899"/>
</dbReference>
<reference evidence="3" key="1">
    <citation type="journal article" date="2010" name="Nature">
        <title>The Amphimedon queenslandica genome and the evolution of animal complexity.</title>
        <authorList>
            <person name="Srivastava M."/>
            <person name="Simakov O."/>
            <person name="Chapman J."/>
            <person name="Fahey B."/>
            <person name="Gauthier M.E."/>
            <person name="Mitros T."/>
            <person name="Richards G.S."/>
            <person name="Conaco C."/>
            <person name="Dacre M."/>
            <person name="Hellsten U."/>
            <person name="Larroux C."/>
            <person name="Putnam N.H."/>
            <person name="Stanke M."/>
            <person name="Adamska M."/>
            <person name="Darling A."/>
            <person name="Degnan S.M."/>
            <person name="Oakley T.H."/>
            <person name="Plachetzki D.C."/>
            <person name="Zhai Y."/>
            <person name="Adamski M."/>
            <person name="Calcino A."/>
            <person name="Cummins S.F."/>
            <person name="Goodstein D.M."/>
            <person name="Harris C."/>
            <person name="Jackson D.J."/>
            <person name="Leys S.P."/>
            <person name="Shu S."/>
            <person name="Woodcroft B.J."/>
            <person name="Vervoort M."/>
            <person name="Kosik K.S."/>
            <person name="Manning G."/>
            <person name="Degnan B.M."/>
            <person name="Rokhsar D.S."/>
        </authorList>
    </citation>
    <scope>NUCLEOTIDE SEQUENCE [LARGE SCALE GENOMIC DNA]</scope>
</reference>
<dbReference type="KEGG" id="aqu:109590899"/>
<evidence type="ECO:0000313" key="2">
    <source>
        <dbReference type="EnsemblMetazoa" id="Aqu2.1.06965_001"/>
    </source>
</evidence>
<gene>
    <name evidence="2" type="primary">109590899</name>
</gene>
<dbReference type="SUPFAM" id="SSF52540">
    <property type="entry name" value="P-loop containing nucleoside triphosphate hydrolases"/>
    <property type="match status" value="1"/>
</dbReference>
<feature type="domain" description="G" evidence="1">
    <location>
        <begin position="201"/>
        <end position="312"/>
    </location>
</feature>
<proteinExistence type="predicted"/>
<protein>
    <recommendedName>
        <fullName evidence="1">G domain-containing protein</fullName>
    </recommendedName>
</protein>
<reference evidence="2" key="2">
    <citation type="submission" date="2017-05" db="UniProtKB">
        <authorList>
            <consortium name="EnsemblMetazoa"/>
        </authorList>
    </citation>
    <scope>IDENTIFICATION</scope>
</reference>
<dbReference type="OrthoDB" id="10067127at2759"/>
<accession>A0A1X7SYC6</accession>
<organism evidence="2">
    <name type="scientific">Amphimedon queenslandica</name>
    <name type="common">Sponge</name>
    <dbReference type="NCBI Taxonomy" id="400682"/>
    <lineage>
        <taxon>Eukaryota</taxon>
        <taxon>Metazoa</taxon>
        <taxon>Porifera</taxon>
        <taxon>Demospongiae</taxon>
        <taxon>Heteroscleromorpha</taxon>
        <taxon>Haplosclerida</taxon>
        <taxon>Niphatidae</taxon>
        <taxon>Amphimedon</taxon>
    </lineage>
</organism>
<dbReference type="Pfam" id="PF01926">
    <property type="entry name" value="MMR_HSR1"/>
    <property type="match status" value="1"/>
</dbReference>
<sequence>MLAEVNKIVEDDLEPCVTMLGGFMEQQIRVPLVNNPLDTAKALREAQSCGAAVGVWALFALSHKDIESILKLRENKTLLIQIEKFIKGSLSDNFAKKLDDTESTTSYNAKLQFLLQGLNKTVTCSSNYISYSLERELVGICKERDISTSVSITSVVRNWDERFQDTALVLVPNTYRPLLARWLIWSLNIHQLREGLASYTTIGIIGLVNSGKSTLVDKVFKVKTVQGTTQSARTTVPFIYNFDSSVEGLSVIDFPGVDDRDESIGGLAKLLVGLAQIVIFVCGYERFHTSSAEEWMEIFKNDFAATPILVCLTNADRLYEDKCETDMLPECPEDKIGSMKSQFEYELEKIIGSTQMAQNCIIKFCSLTQSRHSVLNNDKGRQSMRKVGIFSPEDIGEWINMH</sequence>
<keyword evidence="3" id="KW-1185">Reference proteome</keyword>
<evidence type="ECO:0000259" key="1">
    <source>
        <dbReference type="Pfam" id="PF01926"/>
    </source>
</evidence>
<name>A0A1X7SYC6_AMPQE</name>
<dbReference type="GO" id="GO:0005525">
    <property type="term" value="F:GTP binding"/>
    <property type="evidence" value="ECO:0007669"/>
    <property type="project" value="InterPro"/>
</dbReference>
<evidence type="ECO:0000313" key="3">
    <source>
        <dbReference type="Proteomes" id="UP000007879"/>
    </source>
</evidence>
<dbReference type="Proteomes" id="UP000007879">
    <property type="component" value="Unassembled WGS sequence"/>
</dbReference>
<dbReference type="InterPro" id="IPR006073">
    <property type="entry name" value="GTP-bd"/>
</dbReference>
<dbReference type="EnsemblMetazoa" id="Aqu2.1.06965_001">
    <property type="protein sequence ID" value="Aqu2.1.06965_001"/>
    <property type="gene ID" value="Aqu2.1.06965"/>
</dbReference>
<dbReference type="Gene3D" id="3.40.50.300">
    <property type="entry name" value="P-loop containing nucleotide triphosphate hydrolases"/>
    <property type="match status" value="1"/>
</dbReference>
<dbReference type="CDD" id="cd00882">
    <property type="entry name" value="Ras_like_GTPase"/>
    <property type="match status" value="1"/>
</dbReference>
<dbReference type="InterPro" id="IPR027417">
    <property type="entry name" value="P-loop_NTPase"/>
</dbReference>
<dbReference type="InParanoid" id="A0A1X7SYC6"/>